<feature type="compositionally biased region" description="Basic and acidic residues" evidence="1">
    <location>
        <begin position="159"/>
        <end position="169"/>
    </location>
</feature>
<feature type="compositionally biased region" description="Basic and acidic residues" evidence="1">
    <location>
        <begin position="64"/>
        <end position="76"/>
    </location>
</feature>
<feature type="region of interest" description="Disordered" evidence="1">
    <location>
        <begin position="257"/>
        <end position="320"/>
    </location>
</feature>
<feature type="compositionally biased region" description="Polar residues" evidence="1">
    <location>
        <begin position="29"/>
        <end position="41"/>
    </location>
</feature>
<dbReference type="AlphaFoldDB" id="K5UNM3"/>
<evidence type="ECO:0000313" key="2">
    <source>
        <dbReference type="EMBL" id="EKM51336.1"/>
    </source>
</evidence>
<feature type="compositionally biased region" description="Basic residues" evidence="1">
    <location>
        <begin position="297"/>
        <end position="307"/>
    </location>
</feature>
<dbReference type="OrthoDB" id="2690066at2759"/>
<evidence type="ECO:0000313" key="3">
    <source>
        <dbReference type="Proteomes" id="UP000008370"/>
    </source>
</evidence>
<evidence type="ECO:0000256" key="1">
    <source>
        <dbReference type="SAM" id="MobiDB-lite"/>
    </source>
</evidence>
<dbReference type="Proteomes" id="UP000008370">
    <property type="component" value="Unassembled WGS sequence"/>
</dbReference>
<dbReference type="InParanoid" id="K5UNM3"/>
<name>K5UNM3_PHACS</name>
<organism evidence="2 3">
    <name type="scientific">Phanerochaete carnosa (strain HHB-10118-sp)</name>
    <name type="common">White-rot fungus</name>
    <name type="synonym">Peniophora carnosa</name>
    <dbReference type="NCBI Taxonomy" id="650164"/>
    <lineage>
        <taxon>Eukaryota</taxon>
        <taxon>Fungi</taxon>
        <taxon>Dikarya</taxon>
        <taxon>Basidiomycota</taxon>
        <taxon>Agaricomycotina</taxon>
        <taxon>Agaricomycetes</taxon>
        <taxon>Polyporales</taxon>
        <taxon>Phanerochaetaceae</taxon>
        <taxon>Phanerochaete</taxon>
    </lineage>
</organism>
<dbReference type="RefSeq" id="XP_007400480.1">
    <property type="nucleotide sequence ID" value="XM_007400418.1"/>
</dbReference>
<accession>K5UNM3</accession>
<gene>
    <name evidence="2" type="ORF">PHACADRAFT_263380</name>
</gene>
<feature type="region of interest" description="Disordered" evidence="1">
    <location>
        <begin position="1"/>
        <end position="182"/>
    </location>
</feature>
<protein>
    <submittedName>
        <fullName evidence="2">Uncharacterized protein</fullName>
    </submittedName>
</protein>
<dbReference type="GeneID" id="18918540"/>
<feature type="compositionally biased region" description="Polar residues" evidence="1">
    <location>
        <begin position="374"/>
        <end position="389"/>
    </location>
</feature>
<feature type="region of interest" description="Disordered" evidence="1">
    <location>
        <begin position="370"/>
        <end position="389"/>
    </location>
</feature>
<sequence>MSGASSFARSKQTSASKVKSKTKSKLNPGDSNSFPSPQSGAEDSDGGYLSSSSVSKKRRFFRLKRSDTDDTSRSSKESIPPVPALPKLALSSPSGEPIQPRSFTPLPIADRFASRSNTPLPRSETPSSSLSWDISGSYAGSSRATTPISPATRASEFSENDRLQDRDRLALPLPSPNPSMTSLESLRLTHAFKDAESVRTPSIDVLRAFGRQAGLNMRDEDVKTYLASRGVDRMKDENSSLASTSYGSLRDAAQAGALRNGVGGTYTARERSDSGATEHEATRPDTSTLDLPSPGLKIKRTLSKKRTPTPLISVGSAATSSKRMDVRSYEALKGHAGNEQRAFNIGGDDASIASTVRHDEDGYEADLTVDVTPATPSSGRSRLTESSGV</sequence>
<dbReference type="EMBL" id="JH930477">
    <property type="protein sequence ID" value="EKM51336.1"/>
    <property type="molecule type" value="Genomic_DNA"/>
</dbReference>
<feature type="compositionally biased region" description="Polar residues" evidence="1">
    <location>
        <begin position="114"/>
        <end position="149"/>
    </location>
</feature>
<proteinExistence type="predicted"/>
<keyword evidence="3" id="KW-1185">Reference proteome</keyword>
<dbReference type="HOGENOM" id="CLU_710005_0_0_1"/>
<dbReference type="KEGG" id="pco:PHACADRAFT_263380"/>
<reference evidence="2 3" key="1">
    <citation type="journal article" date="2012" name="BMC Genomics">
        <title>Comparative genomics of the white-rot fungi, Phanerochaete carnosa and P. chrysosporium, to elucidate the genetic basis of the distinct wood types they colonize.</title>
        <authorList>
            <person name="Suzuki H."/>
            <person name="MacDonald J."/>
            <person name="Syed K."/>
            <person name="Salamov A."/>
            <person name="Hori C."/>
            <person name="Aerts A."/>
            <person name="Henrissat B."/>
            <person name="Wiebenga A."/>
            <person name="vanKuyk P.A."/>
            <person name="Barry K."/>
            <person name="Lindquist E."/>
            <person name="LaButti K."/>
            <person name="Lapidus A."/>
            <person name="Lucas S."/>
            <person name="Coutinho P."/>
            <person name="Gong Y."/>
            <person name="Samejima M."/>
            <person name="Mahadevan R."/>
            <person name="Abou-Zaid M."/>
            <person name="de Vries R.P."/>
            <person name="Igarashi K."/>
            <person name="Yadav J.S."/>
            <person name="Grigoriev I.V."/>
            <person name="Master E.R."/>
        </authorList>
    </citation>
    <scope>NUCLEOTIDE SEQUENCE [LARGE SCALE GENOMIC DNA]</scope>
    <source>
        <strain evidence="2 3">HHB-10118-sp</strain>
    </source>
</reference>
<feature type="compositionally biased region" description="Basic and acidic residues" evidence="1">
    <location>
        <begin position="268"/>
        <end position="283"/>
    </location>
</feature>